<name>A0A3N4LCK9_9PEZI</name>
<dbReference type="Pfam" id="PF02668">
    <property type="entry name" value="TauD"/>
    <property type="match status" value="1"/>
</dbReference>
<feature type="domain" description="TauD/TfdA-like" evidence="2">
    <location>
        <begin position="43"/>
        <end position="306"/>
    </location>
</feature>
<gene>
    <name evidence="3" type="ORF">L211DRAFT_518131</name>
</gene>
<dbReference type="STRING" id="1051890.A0A3N4LCK9"/>
<dbReference type="InterPro" id="IPR042098">
    <property type="entry name" value="TauD-like_sf"/>
</dbReference>
<keyword evidence="4" id="KW-1185">Reference proteome</keyword>
<accession>A0A3N4LCK9</accession>
<evidence type="ECO:0000259" key="2">
    <source>
        <dbReference type="Pfam" id="PF02668"/>
    </source>
</evidence>
<dbReference type="Proteomes" id="UP000267821">
    <property type="component" value="Unassembled WGS sequence"/>
</dbReference>
<dbReference type="SUPFAM" id="SSF51197">
    <property type="entry name" value="Clavaminate synthase-like"/>
    <property type="match status" value="1"/>
</dbReference>
<dbReference type="InterPro" id="IPR003819">
    <property type="entry name" value="TauD/TfdA-like"/>
</dbReference>
<dbReference type="EMBL" id="ML121571">
    <property type="protein sequence ID" value="RPB20426.1"/>
    <property type="molecule type" value="Genomic_DNA"/>
</dbReference>
<dbReference type="PANTHER" id="PTHR10696">
    <property type="entry name" value="GAMMA-BUTYROBETAINE HYDROXYLASE-RELATED"/>
    <property type="match status" value="1"/>
</dbReference>
<dbReference type="OrthoDB" id="272271at2759"/>
<keyword evidence="1" id="KW-0560">Oxidoreductase</keyword>
<dbReference type="Gene3D" id="3.60.130.10">
    <property type="entry name" value="Clavaminate synthase-like"/>
    <property type="match status" value="1"/>
</dbReference>
<dbReference type="GO" id="GO:0016491">
    <property type="term" value="F:oxidoreductase activity"/>
    <property type="evidence" value="ECO:0007669"/>
    <property type="project" value="UniProtKB-KW"/>
</dbReference>
<evidence type="ECO:0000313" key="3">
    <source>
        <dbReference type="EMBL" id="RPB20426.1"/>
    </source>
</evidence>
<dbReference type="InParanoid" id="A0A3N4LCK9"/>
<dbReference type="InterPro" id="IPR050411">
    <property type="entry name" value="AlphaKG_dependent_hydroxylases"/>
</dbReference>
<organism evidence="3 4">
    <name type="scientific">Terfezia boudieri ATCC MYA-4762</name>
    <dbReference type="NCBI Taxonomy" id="1051890"/>
    <lineage>
        <taxon>Eukaryota</taxon>
        <taxon>Fungi</taxon>
        <taxon>Dikarya</taxon>
        <taxon>Ascomycota</taxon>
        <taxon>Pezizomycotina</taxon>
        <taxon>Pezizomycetes</taxon>
        <taxon>Pezizales</taxon>
        <taxon>Pezizaceae</taxon>
        <taxon>Terfezia</taxon>
    </lineage>
</organism>
<proteinExistence type="predicted"/>
<reference evidence="3 4" key="1">
    <citation type="journal article" date="2018" name="Nat. Ecol. Evol.">
        <title>Pezizomycetes genomes reveal the molecular basis of ectomycorrhizal truffle lifestyle.</title>
        <authorList>
            <person name="Murat C."/>
            <person name="Payen T."/>
            <person name="Noel B."/>
            <person name="Kuo A."/>
            <person name="Morin E."/>
            <person name="Chen J."/>
            <person name="Kohler A."/>
            <person name="Krizsan K."/>
            <person name="Balestrini R."/>
            <person name="Da Silva C."/>
            <person name="Montanini B."/>
            <person name="Hainaut M."/>
            <person name="Levati E."/>
            <person name="Barry K.W."/>
            <person name="Belfiori B."/>
            <person name="Cichocki N."/>
            <person name="Clum A."/>
            <person name="Dockter R.B."/>
            <person name="Fauchery L."/>
            <person name="Guy J."/>
            <person name="Iotti M."/>
            <person name="Le Tacon F."/>
            <person name="Lindquist E.A."/>
            <person name="Lipzen A."/>
            <person name="Malagnac F."/>
            <person name="Mello A."/>
            <person name="Molinier V."/>
            <person name="Miyauchi S."/>
            <person name="Poulain J."/>
            <person name="Riccioni C."/>
            <person name="Rubini A."/>
            <person name="Sitrit Y."/>
            <person name="Splivallo R."/>
            <person name="Traeger S."/>
            <person name="Wang M."/>
            <person name="Zifcakova L."/>
            <person name="Wipf D."/>
            <person name="Zambonelli A."/>
            <person name="Paolocci F."/>
            <person name="Nowrousian M."/>
            <person name="Ottonello S."/>
            <person name="Baldrian P."/>
            <person name="Spatafora J.W."/>
            <person name="Henrissat B."/>
            <person name="Nagy L.G."/>
            <person name="Aury J.M."/>
            <person name="Wincker P."/>
            <person name="Grigoriev I.V."/>
            <person name="Bonfante P."/>
            <person name="Martin F.M."/>
        </authorList>
    </citation>
    <scope>NUCLEOTIDE SEQUENCE [LARGE SCALE GENOMIC DNA]</scope>
    <source>
        <strain evidence="3 4">ATCC MYA-4762</strain>
    </source>
</reference>
<sequence length="355" mass="40602">MPGPLAWDKYDLSQETYVHNLTPEQIKECEESMRAFKTSKKHLGYIAQETFPLPAFGPILRQRSQEVHNVFGVLIVRGLVPAHYSPDEYIILHAGISSWIGSKRGVQTGNASDPEERYVIMHVTDLDVKEDRYIATANTAVSMPFHTDSGDIISLAYRQLSQTGGEIRVASHWTVYNEMLKKYPKVIETMKELYPWDMVGNIPDRAFHGLLHETVDSHGNRQITMMSERRPFVGDKKCPRLDCLPDLTLEQNYALDVIQELAEDCSTSISLEVGDILFINNRAMFHARSSYVDHSRDPDLKRHVIRIVLRDAEYGWPIPEALEHRYKAMFDITESPEDERWGVSAFIWNSGAQHG</sequence>
<evidence type="ECO:0000313" key="4">
    <source>
        <dbReference type="Proteomes" id="UP000267821"/>
    </source>
</evidence>
<protein>
    <submittedName>
        <fullName evidence="3">Clavaminate synthase-like protein</fullName>
    </submittedName>
</protein>
<dbReference type="PANTHER" id="PTHR10696:SF54">
    <property type="entry name" value="FAMILY OXIDOREDUCTASE, PUTATIVE (AFU_ORTHOLOGUE AFUA_4G13850)-RELATED"/>
    <property type="match status" value="1"/>
</dbReference>
<dbReference type="AlphaFoldDB" id="A0A3N4LCK9"/>
<evidence type="ECO:0000256" key="1">
    <source>
        <dbReference type="ARBA" id="ARBA00023002"/>
    </source>
</evidence>